<dbReference type="EMBL" id="PCDP01000011">
    <property type="protein sequence ID" value="PZM15806.1"/>
    <property type="molecule type" value="Genomic_DNA"/>
</dbReference>
<dbReference type="Pfam" id="PF14417">
    <property type="entry name" value="MEDS"/>
    <property type="match status" value="1"/>
</dbReference>
<feature type="domain" description="MEDS" evidence="1">
    <location>
        <begin position="18"/>
        <end position="178"/>
    </location>
</feature>
<organism evidence="2 3">
    <name type="scientific">Rhizobium tubonense</name>
    <dbReference type="NCBI Taxonomy" id="484088"/>
    <lineage>
        <taxon>Bacteria</taxon>
        <taxon>Pseudomonadati</taxon>
        <taxon>Pseudomonadota</taxon>
        <taxon>Alphaproteobacteria</taxon>
        <taxon>Hyphomicrobiales</taxon>
        <taxon>Rhizobiaceae</taxon>
        <taxon>Rhizobium/Agrobacterium group</taxon>
        <taxon>Rhizobium</taxon>
    </lineage>
</organism>
<dbReference type="InterPro" id="IPR025847">
    <property type="entry name" value="MEDS_domain"/>
</dbReference>
<evidence type="ECO:0000313" key="3">
    <source>
        <dbReference type="Proteomes" id="UP000248925"/>
    </source>
</evidence>
<name>A0A2W4EQU9_9HYPH</name>
<keyword evidence="3" id="KW-1185">Reference proteome</keyword>
<evidence type="ECO:0000313" key="2">
    <source>
        <dbReference type="EMBL" id="PZM15806.1"/>
    </source>
</evidence>
<accession>A0A2W4EQU9</accession>
<dbReference type="Proteomes" id="UP000248925">
    <property type="component" value="Unassembled WGS sequence"/>
</dbReference>
<protein>
    <recommendedName>
        <fullName evidence="1">MEDS domain-containing protein</fullName>
    </recommendedName>
</protein>
<proteinExistence type="predicted"/>
<dbReference type="OrthoDB" id="116243at2"/>
<dbReference type="AlphaFoldDB" id="A0A2W4EQU9"/>
<comment type="caution">
    <text evidence="2">The sequence shown here is derived from an EMBL/GenBank/DDBJ whole genome shotgun (WGS) entry which is preliminary data.</text>
</comment>
<gene>
    <name evidence="2" type="ORF">CPY51_05745</name>
</gene>
<reference evidence="2 3" key="1">
    <citation type="journal article" date="2018" name="Sci. Rep.">
        <title>Rhizobium tumorigenes sp. nov., a novel plant tumorigenic bacterium isolated from cane gall tumors on thornless blackberry.</title>
        <authorList>
            <person name="Kuzmanovi N."/>
            <person name="Smalla K."/>
            <person name="Gronow S."/>
            <person name="PuBawska J."/>
        </authorList>
    </citation>
    <scope>NUCLEOTIDE SEQUENCE [LARGE SCALE GENOMIC DNA]</scope>
    <source>
        <strain evidence="2 3">CCBAU 85046</strain>
    </source>
</reference>
<sequence>MGTASPIRLAGHRLGRNRHVCAFCNSAEEGYRVLMPFIKEGFECGDKALHIINPANSADHMSRLGAAGIDTEAAMHSGQLELRENTEFYQPDGHFDQDRMFETFKSVADAETTGGFPLSRIVCHMDWAASDTVNIVDVIEFEARVNDVWQSHDDAVICVYDLAKFGGDAIVDIMRTHPMIIVGGLLQENPFYVAPKDFLSELRERRASPENPQQS</sequence>
<evidence type="ECO:0000259" key="1">
    <source>
        <dbReference type="Pfam" id="PF14417"/>
    </source>
</evidence>
<dbReference type="RefSeq" id="WP_111159266.1">
    <property type="nucleotide sequence ID" value="NZ_PCDP01000011.1"/>
</dbReference>